<feature type="non-terminal residue" evidence="3">
    <location>
        <position position="1"/>
    </location>
</feature>
<evidence type="ECO:0000313" key="3">
    <source>
        <dbReference type="EMBL" id="MDA0166623.1"/>
    </source>
</evidence>
<evidence type="ECO:0000313" key="4">
    <source>
        <dbReference type="Proteomes" id="UP001149140"/>
    </source>
</evidence>
<gene>
    <name evidence="3" type="ORF">OM076_40555</name>
</gene>
<dbReference type="AlphaFoldDB" id="A0A9X3N3V9"/>
<reference evidence="3" key="1">
    <citation type="submission" date="2022-10" db="EMBL/GenBank/DDBJ databases">
        <title>The WGS of Solirubrobacter ginsenosidimutans DSM 21036.</title>
        <authorList>
            <person name="Jiang Z."/>
        </authorList>
    </citation>
    <scope>NUCLEOTIDE SEQUENCE</scope>
    <source>
        <strain evidence="3">DSM 21036</strain>
    </source>
</reference>
<dbReference type="Gene3D" id="3.90.1580.10">
    <property type="entry name" value="paralog of FGE (formylglycine-generating enzyme)"/>
    <property type="match status" value="1"/>
</dbReference>
<dbReference type="InterPro" id="IPR016187">
    <property type="entry name" value="CTDL_fold"/>
</dbReference>
<evidence type="ECO:0000259" key="2">
    <source>
        <dbReference type="Pfam" id="PF03781"/>
    </source>
</evidence>
<protein>
    <submittedName>
        <fullName evidence="3">Formylglycine-generating enzyme family protein</fullName>
    </submittedName>
</protein>
<accession>A0A9X3N3V9</accession>
<dbReference type="InterPro" id="IPR051043">
    <property type="entry name" value="Sulfatase_Mod_Factor_Kinase"/>
</dbReference>
<sequence length="244" mass="25976">AAPRAAGPSPAAHPAARPRTANRRGAAARVTPPAPPRVMEPYAVSNHRFAAFANATGYVTDPERDGWSFVFAGRLPDDFPPTRALASAPWWRAVQGASWRAPDGPGSFAASDHPVVHVSHADALAFCAWAGVALPTEAQWERAARAGVTTRYPWGDEWSFARANSFRGAEFPHGAAGTVPVDAFEPNTLGLHNVVGNVWEWTAEGVLRGGSYLCHPSHCDRNQLSGRTEGDAPMGHIGFRVVSG</sequence>
<dbReference type="PANTHER" id="PTHR23150:SF19">
    <property type="entry name" value="FORMYLGLYCINE-GENERATING ENZYME"/>
    <property type="match status" value="1"/>
</dbReference>
<dbReference type="RefSeq" id="WP_270045880.1">
    <property type="nucleotide sequence ID" value="NZ_JAPDOD010000070.1"/>
</dbReference>
<proteinExistence type="predicted"/>
<dbReference type="PANTHER" id="PTHR23150">
    <property type="entry name" value="SULFATASE MODIFYING FACTOR 1, 2"/>
    <property type="match status" value="1"/>
</dbReference>
<feature type="compositionally biased region" description="Low complexity" evidence="1">
    <location>
        <begin position="1"/>
        <end position="31"/>
    </location>
</feature>
<dbReference type="InterPro" id="IPR042095">
    <property type="entry name" value="SUMF_sf"/>
</dbReference>
<feature type="domain" description="Sulfatase-modifying factor enzyme-like" evidence="2">
    <location>
        <begin position="36"/>
        <end position="242"/>
    </location>
</feature>
<organism evidence="3 4">
    <name type="scientific">Solirubrobacter ginsenosidimutans</name>
    <dbReference type="NCBI Taxonomy" id="490573"/>
    <lineage>
        <taxon>Bacteria</taxon>
        <taxon>Bacillati</taxon>
        <taxon>Actinomycetota</taxon>
        <taxon>Thermoleophilia</taxon>
        <taxon>Solirubrobacterales</taxon>
        <taxon>Solirubrobacteraceae</taxon>
        <taxon>Solirubrobacter</taxon>
    </lineage>
</organism>
<feature type="region of interest" description="Disordered" evidence="1">
    <location>
        <begin position="1"/>
        <end position="38"/>
    </location>
</feature>
<dbReference type="InterPro" id="IPR005532">
    <property type="entry name" value="SUMF_dom"/>
</dbReference>
<dbReference type="Pfam" id="PF03781">
    <property type="entry name" value="FGE-sulfatase"/>
    <property type="match status" value="1"/>
</dbReference>
<evidence type="ECO:0000256" key="1">
    <source>
        <dbReference type="SAM" id="MobiDB-lite"/>
    </source>
</evidence>
<keyword evidence="4" id="KW-1185">Reference proteome</keyword>
<name>A0A9X3N3V9_9ACTN</name>
<dbReference type="SUPFAM" id="SSF56436">
    <property type="entry name" value="C-type lectin-like"/>
    <property type="match status" value="1"/>
</dbReference>
<dbReference type="EMBL" id="JAPDOD010000070">
    <property type="protein sequence ID" value="MDA0166623.1"/>
    <property type="molecule type" value="Genomic_DNA"/>
</dbReference>
<dbReference type="GO" id="GO:0120147">
    <property type="term" value="F:formylglycine-generating oxidase activity"/>
    <property type="evidence" value="ECO:0007669"/>
    <property type="project" value="TreeGrafter"/>
</dbReference>
<dbReference type="Proteomes" id="UP001149140">
    <property type="component" value="Unassembled WGS sequence"/>
</dbReference>
<comment type="caution">
    <text evidence="3">The sequence shown here is derived from an EMBL/GenBank/DDBJ whole genome shotgun (WGS) entry which is preliminary data.</text>
</comment>